<proteinExistence type="predicted"/>
<evidence type="ECO:0000256" key="1">
    <source>
        <dbReference type="SAM" id="SignalP"/>
    </source>
</evidence>
<dbReference type="RefSeq" id="WP_243362838.1">
    <property type="nucleotide sequence ID" value="NZ_JALGBH010000002.1"/>
</dbReference>
<comment type="caution">
    <text evidence="3">The sequence shown here is derived from an EMBL/GenBank/DDBJ whole genome shotgun (WGS) entry which is preliminary data.</text>
</comment>
<keyword evidence="1" id="KW-0732">Signal</keyword>
<organism evidence="3 4">
    <name type="scientific">Pedobacter montanisoli</name>
    <dbReference type="NCBI Taxonomy" id="2923277"/>
    <lineage>
        <taxon>Bacteria</taxon>
        <taxon>Pseudomonadati</taxon>
        <taxon>Bacteroidota</taxon>
        <taxon>Sphingobacteriia</taxon>
        <taxon>Sphingobacteriales</taxon>
        <taxon>Sphingobacteriaceae</taxon>
        <taxon>Pedobacter</taxon>
    </lineage>
</organism>
<name>A0ABS9ZZ68_9SPHI</name>
<dbReference type="Proteomes" id="UP001165460">
    <property type="component" value="Unassembled WGS sequence"/>
</dbReference>
<dbReference type="Pfam" id="PF18990">
    <property type="entry name" value="DUF5723"/>
    <property type="match status" value="1"/>
</dbReference>
<protein>
    <submittedName>
        <fullName evidence="3">DUF5723 family protein</fullName>
    </submittedName>
</protein>
<accession>A0ABS9ZZ68</accession>
<keyword evidence="4" id="KW-1185">Reference proteome</keyword>
<feature type="chain" id="PRO_5045915838" evidence="1">
    <location>
        <begin position="20"/>
        <end position="474"/>
    </location>
</feature>
<feature type="signal peptide" evidence="1">
    <location>
        <begin position="1"/>
        <end position="19"/>
    </location>
</feature>
<dbReference type="EMBL" id="JALGBH010000002">
    <property type="protein sequence ID" value="MCJ0743603.1"/>
    <property type="molecule type" value="Genomic_DNA"/>
</dbReference>
<evidence type="ECO:0000259" key="2">
    <source>
        <dbReference type="Pfam" id="PF18990"/>
    </source>
</evidence>
<sequence>MKKCLLIAVLTIGTLNLNAQQYALFNTKTLFDAFENPAQKAFTLDSSRKFASNLLLPYFDLSGLNKGSSDEALRNLINKGYSNHRLGPFDKDFEKTMYENNNIYLLSFRIFKNHKFHKEMGFSWQVRSETQINYAENKSLGIFENFGKWLTIPRVNVFNNNGKLQSYHQFSFSYRENYNKNWALGAKISLLSGIGYTEFYANNSSVNINPNTNTMHLVMNGTYRANYSNENKVKIADLMPFKNPGLSISLGTTYTTKNGFHLMANLKDLGFIWWGKKSYEGNFNIDETLNDVTGDNAAAIMRKNMQKIETSFGENKKFVSKTTAKADFSVSKTFGAYKPTLILSKNVFDDFGEAALVNTLTSGNFSISAVPSYTLQKQFKVGAQAMYQTPNFEFFLGSNDLIESYYASKEILKNQETQLTGYHRGSVYLGIAFKMGYVVEHPMNMSWMPGVGENKDQKSFFSKMFGIFKKKAKN</sequence>
<dbReference type="InterPro" id="IPR043781">
    <property type="entry name" value="DUF5723"/>
</dbReference>
<evidence type="ECO:0000313" key="4">
    <source>
        <dbReference type="Proteomes" id="UP001165460"/>
    </source>
</evidence>
<feature type="domain" description="DUF5723" evidence="2">
    <location>
        <begin position="94"/>
        <end position="398"/>
    </location>
</feature>
<gene>
    <name evidence="3" type="ORF">MMF97_12850</name>
</gene>
<evidence type="ECO:0000313" key="3">
    <source>
        <dbReference type="EMBL" id="MCJ0743603.1"/>
    </source>
</evidence>
<reference evidence="3" key="1">
    <citation type="submission" date="2022-03" db="EMBL/GenBank/DDBJ databases">
        <authorList>
            <person name="Woo C.Y."/>
        </authorList>
    </citation>
    <scope>NUCLEOTIDE SEQUENCE</scope>
    <source>
        <strain evidence="3">CYS-01</strain>
    </source>
</reference>